<dbReference type="InterPro" id="IPR025154">
    <property type="entry name" value="Put_metallopeptidase_dom"/>
</dbReference>
<evidence type="ECO:0000256" key="1">
    <source>
        <dbReference type="SAM" id="MobiDB-lite"/>
    </source>
</evidence>
<dbReference type="Pfam" id="PF13203">
    <property type="entry name" value="DUF2201_N"/>
    <property type="match status" value="1"/>
</dbReference>
<evidence type="ECO:0000313" key="4">
    <source>
        <dbReference type="Proteomes" id="UP000677152"/>
    </source>
</evidence>
<feature type="region of interest" description="Disordered" evidence="1">
    <location>
        <begin position="246"/>
        <end position="265"/>
    </location>
</feature>
<accession>A0AA45L6S7</accession>
<evidence type="ECO:0000313" key="3">
    <source>
        <dbReference type="EMBL" id="QUF04372.1"/>
    </source>
</evidence>
<feature type="domain" description="Putative metallopeptidase" evidence="2">
    <location>
        <begin position="55"/>
        <end position="148"/>
    </location>
</feature>
<name>A0AA45L6S7_9PSEU</name>
<proteinExistence type="predicted"/>
<sequence>MSEHSARRHVVDLADRRALLAWNPADPEVVAEAGRLKDAALLDFGLTGSPVASWLFAKCRHQVPTTAVPTAAVVASGDGSCLLLYNPGFFVALGLDGVKFVLFHEARHLVHRHLFVEPELAGDPVFTLAAEVAINHVALIRLGRDGLPEVDGRPVGVDPGAVHERYRADLAERGLEPLDYRAFAVTDLGIYRELKRMAVPVEPAPLCVHQGEEFAPLDQGSVDALASSALLNALLSARRGNRSAESEVSGLVRRTDGTSDSASRRWAGLGAAGQARARTSNREVTDWWQRWLVGVLGSLLSPGERLVYPRKRGAVLAALGHDPVLARVGPVRERSVVIALDASGSLVDGAVAWMADLVGRIDGARVRWLSFDTVVMPFAPGQAVRGGGGTDFQAVVDHVEGRSAVDGAASGGAGFDEVVDAVIVLTDGFAPPVTPAEPDKWIWLITPDGDDWPDAHRPRMACHRVRPVPRTGQRT</sequence>
<protein>
    <recommendedName>
        <fullName evidence="2">Putative metallopeptidase domain-containing protein</fullName>
    </recommendedName>
</protein>
<gene>
    <name evidence="3" type="ORF">KCV87_34565</name>
</gene>
<dbReference type="PANTHER" id="PTHR38730">
    <property type="entry name" value="SLL7028 PROTEIN"/>
    <property type="match status" value="1"/>
</dbReference>
<dbReference type="AlphaFoldDB" id="A0AA45L6S7"/>
<dbReference type="PANTHER" id="PTHR38730:SF1">
    <property type="entry name" value="SLL7028 PROTEIN"/>
    <property type="match status" value="1"/>
</dbReference>
<dbReference type="EMBL" id="CP073249">
    <property type="protein sequence ID" value="QUF04372.1"/>
    <property type="molecule type" value="Genomic_DNA"/>
</dbReference>
<reference evidence="3" key="1">
    <citation type="submission" date="2021-04" db="EMBL/GenBank/DDBJ databases">
        <title>Genomic sequence of Actinosynnema pretiosum subsp. pretiosum ATCC 31280 (C-14919).</title>
        <authorList>
            <person name="Bai L."/>
            <person name="Wang X."/>
            <person name="Xiao Y."/>
        </authorList>
    </citation>
    <scope>NUCLEOTIDE SEQUENCE</scope>
    <source>
        <strain evidence="3">ATCC 31280</strain>
    </source>
</reference>
<evidence type="ECO:0000259" key="2">
    <source>
        <dbReference type="Pfam" id="PF13203"/>
    </source>
</evidence>
<organism evidence="3 4">
    <name type="scientific">Actinosynnema pretiosum subsp. pretiosum</name>
    <dbReference type="NCBI Taxonomy" id="103721"/>
    <lineage>
        <taxon>Bacteria</taxon>
        <taxon>Bacillati</taxon>
        <taxon>Actinomycetota</taxon>
        <taxon>Actinomycetes</taxon>
        <taxon>Pseudonocardiales</taxon>
        <taxon>Pseudonocardiaceae</taxon>
        <taxon>Actinosynnema</taxon>
    </lineage>
</organism>
<dbReference type="Proteomes" id="UP000677152">
    <property type="component" value="Chromosome"/>
</dbReference>